<keyword evidence="2" id="KW-1185">Reference proteome</keyword>
<dbReference type="AlphaFoldDB" id="A0A1C5A3P9"/>
<accession>A0A1C5A3P9</accession>
<sequence>MKCSRCGKPATVRVTETRTNGGSRTYLTCDPCEPVNTSSTVAVISSTPL</sequence>
<protein>
    <submittedName>
        <fullName evidence="1">Uncharacterized protein</fullName>
    </submittedName>
</protein>
<name>A0A1C5A3P9_9ACTN</name>
<reference evidence="2" key="1">
    <citation type="submission" date="2016-06" db="EMBL/GenBank/DDBJ databases">
        <authorList>
            <person name="Varghese N."/>
            <person name="Submissions Spin"/>
        </authorList>
    </citation>
    <scope>NUCLEOTIDE SEQUENCE [LARGE SCALE GENOMIC DNA]</scope>
    <source>
        <strain evidence="2">DSM 43168</strain>
    </source>
</reference>
<dbReference type="Proteomes" id="UP000183585">
    <property type="component" value="Unassembled WGS sequence"/>
</dbReference>
<dbReference type="EMBL" id="FMCT01000011">
    <property type="protein sequence ID" value="SCF39711.1"/>
    <property type="molecule type" value="Genomic_DNA"/>
</dbReference>
<proteinExistence type="predicted"/>
<evidence type="ECO:0000313" key="2">
    <source>
        <dbReference type="Proteomes" id="UP000183585"/>
    </source>
</evidence>
<evidence type="ECO:0000313" key="1">
    <source>
        <dbReference type="EMBL" id="SCF39711.1"/>
    </source>
</evidence>
<organism evidence="1 2">
    <name type="scientific">Micromonospora carbonacea</name>
    <dbReference type="NCBI Taxonomy" id="47853"/>
    <lineage>
        <taxon>Bacteria</taxon>
        <taxon>Bacillati</taxon>
        <taxon>Actinomycetota</taxon>
        <taxon>Actinomycetes</taxon>
        <taxon>Micromonosporales</taxon>
        <taxon>Micromonosporaceae</taxon>
        <taxon>Micromonospora</taxon>
    </lineage>
</organism>
<dbReference type="RefSeq" id="WP_176734965.1">
    <property type="nucleotide sequence ID" value="NZ_FMCT01000011.1"/>
</dbReference>
<gene>
    <name evidence="1" type="ORF">GA0070563_11155</name>
</gene>